<reference evidence="3 4" key="1">
    <citation type="submission" date="2020-07" db="EMBL/GenBank/DDBJ databases">
        <title>Sequencing the genomes of 1000 actinobacteria strains.</title>
        <authorList>
            <person name="Klenk H.-P."/>
        </authorList>
    </citation>
    <scope>NUCLEOTIDE SEQUENCE [LARGE SCALE GENOMIC DNA]</scope>
    <source>
        <strain evidence="3 4">DSM 24723</strain>
    </source>
</reference>
<gene>
    <name evidence="3" type="ORF">BJY28_002854</name>
</gene>
<feature type="transmembrane region" description="Helical" evidence="1">
    <location>
        <begin position="36"/>
        <end position="58"/>
    </location>
</feature>
<dbReference type="InterPro" id="IPR005182">
    <property type="entry name" value="YdbS-like_PH"/>
</dbReference>
<keyword evidence="1" id="KW-0472">Membrane</keyword>
<evidence type="ECO:0000256" key="1">
    <source>
        <dbReference type="SAM" id="Phobius"/>
    </source>
</evidence>
<protein>
    <recommendedName>
        <fullName evidence="2">YdbS-like PH domain-containing protein</fullName>
    </recommendedName>
</protein>
<feature type="domain" description="YdbS-like PH" evidence="2">
    <location>
        <begin position="91"/>
        <end position="165"/>
    </location>
</feature>
<accession>A0A852XIL1</accession>
<proteinExistence type="predicted"/>
<dbReference type="PANTHER" id="PTHR34473:SF3">
    <property type="entry name" value="TRANSMEMBRANE PROTEIN-RELATED"/>
    <property type="match status" value="1"/>
</dbReference>
<dbReference type="PANTHER" id="PTHR34473">
    <property type="entry name" value="UPF0699 TRANSMEMBRANE PROTEIN YDBS"/>
    <property type="match status" value="1"/>
</dbReference>
<feature type="transmembrane region" description="Helical" evidence="1">
    <location>
        <begin position="64"/>
        <end position="84"/>
    </location>
</feature>
<dbReference type="Pfam" id="PF03703">
    <property type="entry name" value="bPH_2"/>
    <property type="match status" value="1"/>
</dbReference>
<keyword evidence="4" id="KW-1185">Reference proteome</keyword>
<evidence type="ECO:0000313" key="4">
    <source>
        <dbReference type="Proteomes" id="UP000592181"/>
    </source>
</evidence>
<name>A0A852XIL1_9MICO</name>
<evidence type="ECO:0000313" key="3">
    <source>
        <dbReference type="EMBL" id="NYG38385.1"/>
    </source>
</evidence>
<evidence type="ECO:0000259" key="2">
    <source>
        <dbReference type="Pfam" id="PF03703"/>
    </source>
</evidence>
<dbReference type="AlphaFoldDB" id="A0A852XIL1"/>
<dbReference type="Proteomes" id="UP000592181">
    <property type="component" value="Unassembled WGS sequence"/>
</dbReference>
<keyword evidence="1" id="KW-0812">Transmembrane</keyword>
<keyword evidence="1" id="KW-1133">Transmembrane helix</keyword>
<dbReference type="RefSeq" id="WP_179464189.1">
    <property type="nucleotide sequence ID" value="NZ_JACBZX010000001.1"/>
</dbReference>
<sequence length="176" mass="19202">MSQQPDPPQTGPRATLQLGLRAQDGAPWRPVSTSLVAVRSITAALCLAPLLVGAVVAAVLLWPWLWVLAGVLVVGWLWCQWLIVRQVPAISYAELEDELAIRKGRMFRRMVTIPYGRIQYVDVAAGPLMRRYGLAGIEVHTASPASSGDLPGLPSETAEELRERLTELGESRRAGL</sequence>
<comment type="caution">
    <text evidence="3">The sequence shown here is derived from an EMBL/GenBank/DDBJ whole genome shotgun (WGS) entry which is preliminary data.</text>
</comment>
<dbReference type="EMBL" id="JACBZX010000001">
    <property type="protein sequence ID" value="NYG38385.1"/>
    <property type="molecule type" value="Genomic_DNA"/>
</dbReference>
<organism evidence="3 4">
    <name type="scientific">Janibacter alkaliphilus</name>
    <dbReference type="NCBI Taxonomy" id="1069963"/>
    <lineage>
        <taxon>Bacteria</taxon>
        <taxon>Bacillati</taxon>
        <taxon>Actinomycetota</taxon>
        <taxon>Actinomycetes</taxon>
        <taxon>Micrococcales</taxon>
        <taxon>Intrasporangiaceae</taxon>
        <taxon>Janibacter</taxon>
    </lineage>
</organism>